<comment type="caution">
    <text evidence="1">The sequence shown here is derived from an EMBL/GenBank/DDBJ whole genome shotgun (WGS) entry which is preliminary data.</text>
</comment>
<protein>
    <submittedName>
        <fullName evidence="1">Uncharacterized protein</fullName>
    </submittedName>
</protein>
<gene>
    <name evidence="1" type="ORF">WR25_01157</name>
</gene>
<organism evidence="1 2">
    <name type="scientific">Diploscapter pachys</name>
    <dbReference type="NCBI Taxonomy" id="2018661"/>
    <lineage>
        <taxon>Eukaryota</taxon>
        <taxon>Metazoa</taxon>
        <taxon>Ecdysozoa</taxon>
        <taxon>Nematoda</taxon>
        <taxon>Chromadorea</taxon>
        <taxon>Rhabditida</taxon>
        <taxon>Rhabditina</taxon>
        <taxon>Rhabditomorpha</taxon>
        <taxon>Rhabditoidea</taxon>
        <taxon>Rhabditidae</taxon>
        <taxon>Diploscapter</taxon>
    </lineage>
</organism>
<keyword evidence="2" id="KW-1185">Reference proteome</keyword>
<dbReference type="EMBL" id="LIAE01009103">
    <property type="protein sequence ID" value="PAV71238.1"/>
    <property type="molecule type" value="Genomic_DNA"/>
</dbReference>
<evidence type="ECO:0000313" key="1">
    <source>
        <dbReference type="EMBL" id="PAV71238.1"/>
    </source>
</evidence>
<proteinExistence type="predicted"/>
<dbReference type="Proteomes" id="UP000218231">
    <property type="component" value="Unassembled WGS sequence"/>
</dbReference>
<dbReference type="AlphaFoldDB" id="A0A2A2KBH2"/>
<name>A0A2A2KBH2_9BILA</name>
<accession>A0A2A2KBH2</accession>
<evidence type="ECO:0000313" key="2">
    <source>
        <dbReference type="Proteomes" id="UP000218231"/>
    </source>
</evidence>
<reference evidence="1 2" key="1">
    <citation type="journal article" date="2017" name="Curr. Biol.">
        <title>Genome architecture and evolution of a unichromosomal asexual nematode.</title>
        <authorList>
            <person name="Fradin H."/>
            <person name="Zegar C."/>
            <person name="Gutwein M."/>
            <person name="Lucas J."/>
            <person name="Kovtun M."/>
            <person name="Corcoran D."/>
            <person name="Baugh L.R."/>
            <person name="Kiontke K."/>
            <person name="Gunsalus K."/>
            <person name="Fitch D.H."/>
            <person name="Piano F."/>
        </authorList>
    </citation>
    <scope>NUCLEOTIDE SEQUENCE [LARGE SCALE GENOMIC DNA]</scope>
    <source>
        <strain evidence="1">PF1309</strain>
    </source>
</reference>
<sequence>MWAASTSLGRNIVNNDELRNYSVALQVFECLSDNTRYGPASCPAHHLHRYDGFNCFDDDDLHDTWLYFVNNYNYRIQSINVHIDAYNNNYYYNRSLFRKFSSIS</sequence>